<dbReference type="FunFam" id="1.10.287.130:FF:000002">
    <property type="entry name" value="Two-component osmosensing histidine kinase"/>
    <property type="match status" value="1"/>
</dbReference>
<dbReference type="Gene3D" id="1.10.510.10">
    <property type="entry name" value="Transferase(Phosphotransferase) domain 1"/>
    <property type="match status" value="1"/>
</dbReference>
<keyword evidence="10" id="KW-0175">Coiled coil</keyword>
<dbReference type="Gene3D" id="3.30.450.40">
    <property type="match status" value="1"/>
</dbReference>
<dbReference type="InterPro" id="IPR005467">
    <property type="entry name" value="His_kinase_dom"/>
</dbReference>
<dbReference type="InterPro" id="IPR041664">
    <property type="entry name" value="AAA_16"/>
</dbReference>
<name>A0AAD5KGD3_9FUNG</name>
<evidence type="ECO:0000259" key="12">
    <source>
        <dbReference type="PROSITE" id="PS50011"/>
    </source>
</evidence>
<evidence type="ECO:0000259" key="14">
    <source>
        <dbReference type="PROSITE" id="PS50110"/>
    </source>
</evidence>
<feature type="compositionally biased region" description="Low complexity" evidence="11">
    <location>
        <begin position="2049"/>
        <end position="2060"/>
    </location>
</feature>
<feature type="coiled-coil region" evidence="10">
    <location>
        <begin position="1644"/>
        <end position="1671"/>
    </location>
</feature>
<feature type="compositionally biased region" description="Pro residues" evidence="11">
    <location>
        <begin position="2061"/>
        <end position="2075"/>
    </location>
</feature>
<evidence type="ECO:0000256" key="11">
    <source>
        <dbReference type="SAM" id="MobiDB-lite"/>
    </source>
</evidence>
<dbReference type="InterPro" id="IPR003661">
    <property type="entry name" value="HisK_dim/P_dom"/>
</dbReference>
<keyword evidence="3 9" id="KW-0597">Phosphoprotein</keyword>
<feature type="region of interest" description="Disordered" evidence="11">
    <location>
        <begin position="2049"/>
        <end position="2086"/>
    </location>
</feature>
<dbReference type="PANTHER" id="PTHR45339:SF5">
    <property type="entry name" value="HISTIDINE KINASE"/>
    <property type="match status" value="1"/>
</dbReference>
<dbReference type="SUPFAM" id="SSF56112">
    <property type="entry name" value="Protein kinase-like (PK-like)"/>
    <property type="match status" value="1"/>
</dbReference>
<feature type="modified residue" description="4-aspartylphosphate" evidence="9">
    <location>
        <position position="2157"/>
    </location>
</feature>
<gene>
    <name evidence="15" type="ORF">BDA99DRAFT_557176</name>
</gene>
<keyword evidence="4" id="KW-0808">Transferase</keyword>
<evidence type="ECO:0000256" key="10">
    <source>
        <dbReference type="SAM" id="Coils"/>
    </source>
</evidence>
<dbReference type="SMART" id="SM00065">
    <property type="entry name" value="GAF"/>
    <property type="match status" value="1"/>
</dbReference>
<protein>
    <recommendedName>
        <fullName evidence="2">histidine kinase</fullName>
        <ecNumber evidence="2">2.7.13.3</ecNumber>
    </recommendedName>
</protein>
<dbReference type="Pfam" id="PF00072">
    <property type="entry name" value="Response_reg"/>
    <property type="match status" value="1"/>
</dbReference>
<proteinExistence type="predicted"/>
<evidence type="ECO:0000256" key="8">
    <source>
        <dbReference type="ARBA" id="ARBA00023012"/>
    </source>
</evidence>
<feature type="domain" description="Histidine kinase" evidence="13">
    <location>
        <begin position="1677"/>
        <end position="1899"/>
    </location>
</feature>
<evidence type="ECO:0000256" key="4">
    <source>
        <dbReference type="ARBA" id="ARBA00022679"/>
    </source>
</evidence>
<dbReference type="Pfam" id="PF13191">
    <property type="entry name" value="AAA_16"/>
    <property type="match status" value="1"/>
</dbReference>
<dbReference type="InterPro" id="IPR003018">
    <property type="entry name" value="GAF"/>
</dbReference>
<dbReference type="InterPro" id="IPR000719">
    <property type="entry name" value="Prot_kinase_dom"/>
</dbReference>
<evidence type="ECO:0000256" key="2">
    <source>
        <dbReference type="ARBA" id="ARBA00012438"/>
    </source>
</evidence>
<dbReference type="InterPro" id="IPR011009">
    <property type="entry name" value="Kinase-like_dom_sf"/>
</dbReference>
<dbReference type="Pfam" id="PF02518">
    <property type="entry name" value="HATPase_c"/>
    <property type="match status" value="1"/>
</dbReference>
<dbReference type="Pfam" id="PF00512">
    <property type="entry name" value="HisKA"/>
    <property type="match status" value="1"/>
</dbReference>
<dbReference type="PRINTS" id="PR00344">
    <property type="entry name" value="BCTRLSENSOR"/>
</dbReference>
<evidence type="ECO:0000313" key="15">
    <source>
        <dbReference type="EMBL" id="KAI9270336.1"/>
    </source>
</evidence>
<dbReference type="EMBL" id="JAIXMP010000007">
    <property type="protein sequence ID" value="KAI9270336.1"/>
    <property type="molecule type" value="Genomic_DNA"/>
</dbReference>
<dbReference type="SMART" id="SM00220">
    <property type="entry name" value="S_TKc"/>
    <property type="match status" value="1"/>
</dbReference>
<dbReference type="InterPro" id="IPR036890">
    <property type="entry name" value="HATPase_C_sf"/>
</dbReference>
<dbReference type="Gene3D" id="3.30.565.10">
    <property type="entry name" value="Histidine kinase-like ATPase, C-terminal domain"/>
    <property type="match status" value="1"/>
</dbReference>
<dbReference type="GO" id="GO:0005524">
    <property type="term" value="F:ATP binding"/>
    <property type="evidence" value="ECO:0007669"/>
    <property type="project" value="UniProtKB-KW"/>
</dbReference>
<dbReference type="SUPFAM" id="SSF52540">
    <property type="entry name" value="P-loop containing nucleoside triphosphate hydrolases"/>
    <property type="match status" value="1"/>
</dbReference>
<feature type="domain" description="Protein kinase" evidence="12">
    <location>
        <begin position="1"/>
        <end position="307"/>
    </location>
</feature>
<comment type="catalytic activity">
    <reaction evidence="1">
        <text>ATP + protein L-histidine = ADP + protein N-phospho-L-histidine.</text>
        <dbReference type="EC" id="2.7.13.3"/>
    </reaction>
</comment>
<evidence type="ECO:0000256" key="9">
    <source>
        <dbReference type="PROSITE-ProRule" id="PRU00169"/>
    </source>
</evidence>
<reference evidence="15" key="2">
    <citation type="submission" date="2023-02" db="EMBL/GenBank/DDBJ databases">
        <authorList>
            <consortium name="DOE Joint Genome Institute"/>
            <person name="Mondo S.J."/>
            <person name="Chang Y."/>
            <person name="Wang Y."/>
            <person name="Ahrendt S."/>
            <person name="Andreopoulos W."/>
            <person name="Barry K."/>
            <person name="Beard J."/>
            <person name="Benny G.L."/>
            <person name="Blankenship S."/>
            <person name="Bonito G."/>
            <person name="Cuomo C."/>
            <person name="Desiro A."/>
            <person name="Gervers K.A."/>
            <person name="Hundley H."/>
            <person name="Kuo A."/>
            <person name="LaButti K."/>
            <person name="Lang B.F."/>
            <person name="Lipzen A."/>
            <person name="O'Donnell K."/>
            <person name="Pangilinan J."/>
            <person name="Reynolds N."/>
            <person name="Sandor L."/>
            <person name="Smith M.W."/>
            <person name="Tsang A."/>
            <person name="Grigoriev I.V."/>
            <person name="Stajich J.E."/>
            <person name="Spatafora J.W."/>
        </authorList>
    </citation>
    <scope>NUCLEOTIDE SEQUENCE</scope>
    <source>
        <strain evidence="15">RSA 2281</strain>
    </source>
</reference>
<evidence type="ECO:0000256" key="1">
    <source>
        <dbReference type="ARBA" id="ARBA00000085"/>
    </source>
</evidence>
<evidence type="ECO:0000256" key="5">
    <source>
        <dbReference type="ARBA" id="ARBA00022741"/>
    </source>
</evidence>
<dbReference type="InterPro" id="IPR003594">
    <property type="entry name" value="HATPase_dom"/>
</dbReference>
<dbReference type="GO" id="GO:0000155">
    <property type="term" value="F:phosphorelay sensor kinase activity"/>
    <property type="evidence" value="ECO:0007669"/>
    <property type="project" value="InterPro"/>
</dbReference>
<accession>A0AAD5KGD3</accession>
<evidence type="ECO:0000259" key="13">
    <source>
        <dbReference type="PROSITE" id="PS50109"/>
    </source>
</evidence>
<organism evidence="15 16">
    <name type="scientific">Phascolomyces articulosus</name>
    <dbReference type="NCBI Taxonomy" id="60185"/>
    <lineage>
        <taxon>Eukaryota</taxon>
        <taxon>Fungi</taxon>
        <taxon>Fungi incertae sedis</taxon>
        <taxon>Mucoromycota</taxon>
        <taxon>Mucoromycotina</taxon>
        <taxon>Mucoromycetes</taxon>
        <taxon>Mucorales</taxon>
        <taxon>Lichtheimiaceae</taxon>
        <taxon>Phascolomyces</taxon>
    </lineage>
</organism>
<feature type="domain" description="Response regulatory" evidence="14">
    <location>
        <begin position="2105"/>
        <end position="2263"/>
    </location>
</feature>
<evidence type="ECO:0000256" key="3">
    <source>
        <dbReference type="ARBA" id="ARBA00022553"/>
    </source>
</evidence>
<feature type="region of interest" description="Disordered" evidence="11">
    <location>
        <begin position="2179"/>
        <end position="2216"/>
    </location>
</feature>
<dbReference type="Proteomes" id="UP001209540">
    <property type="component" value="Unassembled WGS sequence"/>
</dbReference>
<dbReference type="PROSITE" id="PS50110">
    <property type="entry name" value="RESPONSE_REGULATORY"/>
    <property type="match status" value="1"/>
</dbReference>
<feature type="compositionally biased region" description="Polar residues" evidence="11">
    <location>
        <begin position="2204"/>
        <end position="2215"/>
    </location>
</feature>
<dbReference type="InterPro" id="IPR036097">
    <property type="entry name" value="HisK_dim/P_sf"/>
</dbReference>
<dbReference type="CDD" id="cd16922">
    <property type="entry name" value="HATPase_EvgS-ArcB-TorS-like"/>
    <property type="match status" value="1"/>
</dbReference>
<dbReference type="InterPro" id="IPR001789">
    <property type="entry name" value="Sig_transdc_resp-reg_receiver"/>
</dbReference>
<dbReference type="SMART" id="SM00448">
    <property type="entry name" value="REC"/>
    <property type="match status" value="1"/>
</dbReference>
<dbReference type="PROSITE" id="PS50011">
    <property type="entry name" value="PROTEIN_KINASE_DOM"/>
    <property type="match status" value="1"/>
</dbReference>
<dbReference type="Gene3D" id="1.10.287.130">
    <property type="match status" value="1"/>
</dbReference>
<dbReference type="InterPro" id="IPR029016">
    <property type="entry name" value="GAF-like_dom_sf"/>
</dbReference>
<dbReference type="PANTHER" id="PTHR45339">
    <property type="entry name" value="HYBRID SIGNAL TRANSDUCTION HISTIDINE KINASE J"/>
    <property type="match status" value="1"/>
</dbReference>
<reference evidence="15" key="1">
    <citation type="journal article" date="2022" name="IScience">
        <title>Evolution of zygomycete secretomes and the origins of terrestrial fungal ecologies.</title>
        <authorList>
            <person name="Chang Y."/>
            <person name="Wang Y."/>
            <person name="Mondo S."/>
            <person name="Ahrendt S."/>
            <person name="Andreopoulos W."/>
            <person name="Barry K."/>
            <person name="Beard J."/>
            <person name="Benny G.L."/>
            <person name="Blankenship S."/>
            <person name="Bonito G."/>
            <person name="Cuomo C."/>
            <person name="Desiro A."/>
            <person name="Gervers K.A."/>
            <person name="Hundley H."/>
            <person name="Kuo A."/>
            <person name="LaButti K."/>
            <person name="Lang B.F."/>
            <person name="Lipzen A."/>
            <person name="O'Donnell K."/>
            <person name="Pangilinan J."/>
            <person name="Reynolds N."/>
            <person name="Sandor L."/>
            <person name="Smith M.E."/>
            <person name="Tsang A."/>
            <person name="Grigoriev I.V."/>
            <person name="Stajich J.E."/>
            <person name="Spatafora J.W."/>
        </authorList>
    </citation>
    <scope>NUCLEOTIDE SEQUENCE</scope>
    <source>
        <strain evidence="15">RSA 2281</strain>
    </source>
</reference>
<keyword evidence="8" id="KW-0902">Two-component regulatory system</keyword>
<dbReference type="CDD" id="cd00082">
    <property type="entry name" value="HisKA"/>
    <property type="match status" value="1"/>
</dbReference>
<evidence type="ECO:0000256" key="6">
    <source>
        <dbReference type="ARBA" id="ARBA00022777"/>
    </source>
</evidence>
<comment type="caution">
    <text evidence="15">The sequence shown here is derived from an EMBL/GenBank/DDBJ whole genome shotgun (WGS) entry which is preliminary data.</text>
</comment>
<dbReference type="Pfam" id="PF00069">
    <property type="entry name" value="Pkinase"/>
    <property type="match status" value="1"/>
</dbReference>
<dbReference type="SUPFAM" id="SSF55874">
    <property type="entry name" value="ATPase domain of HSP90 chaperone/DNA topoisomerase II/histidine kinase"/>
    <property type="match status" value="1"/>
</dbReference>
<dbReference type="Pfam" id="PF01590">
    <property type="entry name" value="GAF"/>
    <property type="match status" value="1"/>
</dbReference>
<dbReference type="InterPro" id="IPR011006">
    <property type="entry name" value="CheY-like_superfamily"/>
</dbReference>
<dbReference type="SUPFAM" id="SSF52172">
    <property type="entry name" value="CheY-like"/>
    <property type="match status" value="1"/>
</dbReference>
<dbReference type="Gene3D" id="3.40.50.2300">
    <property type="match status" value="1"/>
</dbReference>
<sequence>MVAMNLYNYDLEITKLNGYTFETPKLLEGVDNVAIAYGQRNRDRLPVVAKLSYHTLRLEREYHIVKRLYRYADAKQLLCQPLEKLSLPNGLIALIFADYGTNSLDAYQPTTPIQDKKPHIEQVPPLDIDKFLDFAIQCCNCVELVHKQQIVHGEIKLNAFLWPEKETVKIWNFGSGARSLETNLTSEGWRKSVQRNGANNFWQMLIYMSPEQTGRTTFHPDHRTDLYSLGITFFVVLTQSMPFAYNSPMEIVHSVLNRKIPPLHQVRTDVPVVISSIIEKLTNKSPDERYSSAHGLREDLKECQRQLKRDKQIQAFTLGRNDIASVFTLPNACFGRQKEIEHISMIIRKTAYNCGHFVPRRSRLDSSTVNSLLTPVEVADKKRLSLFKRLNNTNNKRTSTLFKRRTETVAISGSAGVGKSTLLRQIQQVSREYGYIATAKFDRRNPMPYGCILRCMSIFFKQILTELPSEVDRFANMLKEQLGPIAQLPILLLDNVPEIRILLSEAKDTRLSAECDIGGSEIKMRFHSAFIEIFQVMVRYRFVTLFLEDLHQADDASIELLESLISARLNFLVIITYRRSELCESVNKLLQNENAAVSYVKLENLEKDALMELVRTPMHRTEEIDGVLLQPLVDFIYQKTRGNPFYVCQLLATLEKKGLLFFTWEQGRWEYNIQEIEKALLNEMGEKNQDINVEFLVRRLKELPRDGRKFVKWASFIGNNFSFETVRHLMMECENDTSSASEMDSDNDMDMEEFSPMSTSPRKEAPMEMRQRTDAINGLQSALQQGFIEAFSNDEFGFSHDRYSQAAMMLAKPEKRDVLHLKIALYFMDKPNVDTFWVADHLKAALHLIKGYDKKTKQRALLIQAGNKAYGSGAHNLAYSYYASAQELLSQDPWTDGHDSNYQETLHLYTRLAEISWFMGYDITPDLLNTIFKNAKSAIDRAAAYRIQHRYHFSRKEHQKKSSILLECLAELGIENVRLDLSGDELRNLYEETRSEVLAVGLDKVSDLPVCDSRLIRTRLSILEEVCLWAYWMNDTKAILSIGSRFVLMTLQHGTSPTTGVGFVYFGIAAMQLFKAYEFGEQIGAIGVSLCDKYGGHSESGRARYLYGAFLSSWKHHYRDAMPLFRQSLKQSLLGGDRIYATFSHLHIVMGMLLNSEHMSDTLREAKMCLDEVTRWNESIGASILVTTIIRMVLAFQGKTYLTEEGILDDKDFKEESFVAEMYEQNPDSGLPMFWYYALKTIVLVIYGYDEAAFKIGHEFAQLADMQPSHRHTHLMLFFHCLAMIRLVRSGKGDRDTLMKQIEKHHETLQQFAKHSPENLQMFVSLIDAELASLTPDMRRTEQLYDLAIDQAKRGQWGFETSVMYELAGEYYIRCGARHVGALLIDKAVAGYRHQGCYGKAIQLEQLHASSRQPSTISRSIQVQTDTHVVSPRRDSFGDISLSEPYSVDVSSSAQASPEETLLTLDVVDLASILKSSQIISSEMNYDLLMGQMLGIILENSSAESGVIIIQEKSQDKSCFMIVARGSQAEGCEILKSPEQLTEEPTSMVSRVARYAIHTQESLLIPDIHEDPRFSDFATVPKSVICVPITHKSAIVGCIYIEGAVGSMTARHEVVLRLLSQQIGISVTNAVLFKGVQTATLANMRMIENQKAALEEARKSKEAALRAMKLKADFLANMSHELRTPFSGFYGMISLLSETSLDPEQSDIVHTAKESCEMLLKIIDDLLNFSKLEAGKVVPDLGPLVVEELIADTFEILSSLAARKGLELAYIVEPNVPETVTGDSSRLRQILTNLLGNAIKFTHEGGVVIKCCLDEELNDDHVRLKFEVIDTGIGIDREQQRNLFEPFSQVDGSTTRMYGGTGLGLSICLQLVRLMGGNIGVISQIDKGSNFWFSVMVKRVEKEAEEARPTPSLQLKQSSILMTTNQDATANMMRALLADLNLKRNTTDMQHAIAQALQERHDILLLDIPPMPNSYIAQQLQSVDDDPECDLHIILLYTPATEGHKVAAEATNSASDRRGRIVKMAKPARRAKLLRVLEQVLSQPRLTIQTSSLQQQQQHPAPQPTPAATPTPITTPTPIKTASAPTSKMAEYFSPEELEWFKEKPVLIAEDNMVAQKLLRKQLEKMGFIVESANNGEEAIQLWQQRPENHFVIGFFDHHMPKCDGVEATRQIRQLEEENFKNDDCEEDDPNVSGGGDSSIAVCNGNNSTTGSTHSEASRLPIIALTADVQSTAQDICLGAGMDGYLTKPLIPKDLASTLRRLCPSLQELQPQQS</sequence>
<dbReference type="SUPFAM" id="SSF47384">
    <property type="entry name" value="Homodimeric domain of signal transducing histidine kinase"/>
    <property type="match status" value="1"/>
</dbReference>
<keyword evidence="6" id="KW-0418">Kinase</keyword>
<dbReference type="EC" id="2.7.13.3" evidence="2"/>
<dbReference type="InterPro" id="IPR027417">
    <property type="entry name" value="P-loop_NTPase"/>
</dbReference>
<dbReference type="SMART" id="SM00388">
    <property type="entry name" value="HisKA"/>
    <property type="match status" value="1"/>
</dbReference>
<keyword evidence="5" id="KW-0547">Nucleotide-binding</keyword>
<keyword evidence="16" id="KW-1185">Reference proteome</keyword>
<feature type="compositionally biased region" description="Low complexity" evidence="11">
    <location>
        <begin position="2076"/>
        <end position="2086"/>
    </location>
</feature>
<dbReference type="SMART" id="SM00387">
    <property type="entry name" value="HATPase_c"/>
    <property type="match status" value="1"/>
</dbReference>
<evidence type="ECO:0000256" key="7">
    <source>
        <dbReference type="ARBA" id="ARBA00022840"/>
    </source>
</evidence>
<dbReference type="InterPro" id="IPR004358">
    <property type="entry name" value="Sig_transdc_His_kin-like_C"/>
</dbReference>
<evidence type="ECO:0000313" key="16">
    <source>
        <dbReference type="Proteomes" id="UP001209540"/>
    </source>
</evidence>
<dbReference type="FunFam" id="3.30.565.10:FF:000010">
    <property type="entry name" value="Sensor histidine kinase RcsC"/>
    <property type="match status" value="1"/>
</dbReference>
<dbReference type="CDD" id="cd17546">
    <property type="entry name" value="REC_hyHK_CKI1_RcsC-like"/>
    <property type="match status" value="1"/>
</dbReference>
<dbReference type="PROSITE" id="PS50109">
    <property type="entry name" value="HIS_KIN"/>
    <property type="match status" value="1"/>
</dbReference>
<keyword evidence="7" id="KW-0067">ATP-binding</keyword>
<dbReference type="SUPFAM" id="SSF55781">
    <property type="entry name" value="GAF domain-like"/>
    <property type="match status" value="1"/>
</dbReference>